<comment type="caution">
    <text evidence="1">The sequence shown here is derived from an EMBL/GenBank/DDBJ whole genome shotgun (WGS) entry which is preliminary data.</text>
</comment>
<evidence type="ECO:0000313" key="2">
    <source>
        <dbReference type="Proteomes" id="UP000620124"/>
    </source>
</evidence>
<evidence type="ECO:0008006" key="3">
    <source>
        <dbReference type="Google" id="ProtNLM"/>
    </source>
</evidence>
<gene>
    <name evidence="1" type="ORF">MVEN_02607300</name>
</gene>
<dbReference type="Proteomes" id="UP000620124">
    <property type="component" value="Unassembled WGS sequence"/>
</dbReference>
<evidence type="ECO:0000313" key="1">
    <source>
        <dbReference type="EMBL" id="KAF7326542.1"/>
    </source>
</evidence>
<proteinExistence type="predicted"/>
<keyword evidence="2" id="KW-1185">Reference proteome</keyword>
<dbReference type="OrthoDB" id="10612620at2759"/>
<dbReference type="EMBL" id="JACAZI010000042">
    <property type="protein sequence ID" value="KAF7326542.1"/>
    <property type="molecule type" value="Genomic_DNA"/>
</dbReference>
<dbReference type="SUPFAM" id="SSF52047">
    <property type="entry name" value="RNI-like"/>
    <property type="match status" value="1"/>
</dbReference>
<dbReference type="AlphaFoldDB" id="A0A8H6U160"/>
<protein>
    <recommendedName>
        <fullName evidence="3">F-box domain-containing protein</fullName>
    </recommendedName>
</protein>
<reference evidence="1" key="1">
    <citation type="submission" date="2020-05" db="EMBL/GenBank/DDBJ databases">
        <title>Mycena genomes resolve the evolution of fungal bioluminescence.</title>
        <authorList>
            <person name="Tsai I.J."/>
        </authorList>
    </citation>
    <scope>NUCLEOTIDE SEQUENCE</scope>
    <source>
        <strain evidence="1">CCC161011</strain>
    </source>
</reference>
<sequence length="422" mass="48222">MAREVVMRIIPSVSLTMHTLIFANAVSLTSMLPEDILVLLLFCVLGSFSDDPRGYDVSRRRLRQIDRRWMCVVDRYPLAWKNVYVSFATYPRSFRLSIMKSNLLNIDVVIDLTDTYFTARNHWTKTEIQNYVDVLFTILDDSWLLFDTLPPFALHSLILQLDFNFSAPVYRQSALFDDTGVTRVLDVPAIRYLDMDGLIPDWVIVSPYSSLTRLAFRKVAVTPTSLSTVLRATPQLLVLELRDVEFNVRNHQFIQPLPALPNVHHLVLETSRHTIHSVSSSVSSKLVLPALRSLELICRRCPAMCYHSSTEAAYLRSVESLTICMNMEGHMGFPSDEQTSTFLCALPSQGLPFRSVVFPLCPDLQNLVFVGEVGTRVIDKLLLERPSWMFHAVLSIISSERKERYRVIEGQVLVEHCQLRIV</sequence>
<accession>A0A8H6U160</accession>
<organism evidence="1 2">
    <name type="scientific">Mycena venus</name>
    <dbReference type="NCBI Taxonomy" id="2733690"/>
    <lineage>
        <taxon>Eukaryota</taxon>
        <taxon>Fungi</taxon>
        <taxon>Dikarya</taxon>
        <taxon>Basidiomycota</taxon>
        <taxon>Agaricomycotina</taxon>
        <taxon>Agaricomycetes</taxon>
        <taxon>Agaricomycetidae</taxon>
        <taxon>Agaricales</taxon>
        <taxon>Marasmiineae</taxon>
        <taxon>Mycenaceae</taxon>
        <taxon>Mycena</taxon>
    </lineage>
</organism>
<name>A0A8H6U160_9AGAR</name>